<evidence type="ECO:0000313" key="1">
    <source>
        <dbReference type="EMBL" id="MPN47694.1"/>
    </source>
</evidence>
<name>A0A645IHB2_9ZZZZ</name>
<dbReference type="EMBL" id="VSSQ01109372">
    <property type="protein sequence ID" value="MPN47694.1"/>
    <property type="molecule type" value="Genomic_DNA"/>
</dbReference>
<evidence type="ECO:0008006" key="2">
    <source>
        <dbReference type="Google" id="ProtNLM"/>
    </source>
</evidence>
<proteinExistence type="predicted"/>
<comment type="caution">
    <text evidence="1">The sequence shown here is derived from an EMBL/GenBank/DDBJ whole genome shotgun (WGS) entry which is preliminary data.</text>
</comment>
<sequence>MNLINNAKLFIDKFQKDEVEIIEVLNFIIFEVIANHIYRQDRLYFPYLEKV</sequence>
<protein>
    <recommendedName>
        <fullName evidence="2">Hemerythrin-like domain-containing protein</fullName>
    </recommendedName>
</protein>
<organism evidence="1">
    <name type="scientific">bioreactor metagenome</name>
    <dbReference type="NCBI Taxonomy" id="1076179"/>
    <lineage>
        <taxon>unclassified sequences</taxon>
        <taxon>metagenomes</taxon>
        <taxon>ecological metagenomes</taxon>
    </lineage>
</organism>
<gene>
    <name evidence="1" type="ORF">SDC9_195298</name>
</gene>
<accession>A0A645IHB2</accession>
<reference evidence="1" key="1">
    <citation type="submission" date="2019-08" db="EMBL/GenBank/DDBJ databases">
        <authorList>
            <person name="Kucharzyk K."/>
            <person name="Murdoch R.W."/>
            <person name="Higgins S."/>
            <person name="Loffler F."/>
        </authorList>
    </citation>
    <scope>NUCLEOTIDE SEQUENCE</scope>
</reference>
<dbReference type="AlphaFoldDB" id="A0A645IHB2"/>